<dbReference type="HOGENOM" id="CLU_306283_0_0_1"/>
<comment type="similarity">
    <text evidence="2 9">Belongs to the Mediator complex subunit 5 family.</text>
</comment>
<dbReference type="Pfam" id="PF08689">
    <property type="entry name" value="Med5"/>
    <property type="match status" value="1"/>
</dbReference>
<keyword evidence="7 9" id="KW-0539">Nucleus</keyword>
<comment type="function">
    <text evidence="9">Component of the Mediator complex, a coactivator involved in the regulated transcription of nearly all RNA polymerase II-dependent genes. Mediator functions as a bridge to convey information from gene-specific regulatory proteins to the basal RNA polymerase II transcription machinery. Mediator is recruited to promoters by direct interactions with regulatory proteins and serves as a scaffold for the assembly of a functional preinitiation complex with RNA polymerase II and the general transcription factors.</text>
</comment>
<reference evidence="10 11" key="1">
    <citation type="journal article" date="2011" name="PLoS Pathog.">
        <title>Endophytic Life Strategies Decoded by Genome and Transcriptome Analyses of the Mutualistic Root Symbiont Piriformospora indica.</title>
        <authorList>
            <person name="Zuccaro A."/>
            <person name="Lahrmann U."/>
            <person name="Guldener U."/>
            <person name="Langen G."/>
            <person name="Pfiffi S."/>
            <person name="Biedenkopf D."/>
            <person name="Wong P."/>
            <person name="Samans B."/>
            <person name="Grimm C."/>
            <person name="Basiewicz M."/>
            <person name="Murat C."/>
            <person name="Martin F."/>
            <person name="Kogel K.H."/>
        </authorList>
    </citation>
    <scope>NUCLEOTIDE SEQUENCE [LARGE SCALE GENOMIC DNA]</scope>
    <source>
        <strain evidence="10 11">DSM 11827</strain>
    </source>
</reference>
<dbReference type="AlphaFoldDB" id="G4TV45"/>
<comment type="subcellular location">
    <subcellularLocation>
        <location evidence="1 9">Nucleus</location>
    </subcellularLocation>
</comment>
<evidence type="ECO:0000256" key="3">
    <source>
        <dbReference type="ARBA" id="ARBA00020628"/>
    </source>
</evidence>
<dbReference type="Proteomes" id="UP000007148">
    <property type="component" value="Unassembled WGS sequence"/>
</dbReference>
<dbReference type="GO" id="GO:0016592">
    <property type="term" value="C:mediator complex"/>
    <property type="evidence" value="ECO:0007669"/>
    <property type="project" value="InterPro"/>
</dbReference>
<evidence type="ECO:0000256" key="1">
    <source>
        <dbReference type="ARBA" id="ARBA00004123"/>
    </source>
</evidence>
<accession>G4TV45</accession>
<dbReference type="EMBL" id="CAFZ01000410">
    <property type="protein sequence ID" value="CCA75188.1"/>
    <property type="molecule type" value="Genomic_DNA"/>
</dbReference>
<evidence type="ECO:0000256" key="7">
    <source>
        <dbReference type="ARBA" id="ARBA00023242"/>
    </source>
</evidence>
<dbReference type="STRING" id="1109443.G4TV45"/>
<dbReference type="eggNOG" id="ENOG502R1HB">
    <property type="taxonomic scope" value="Eukaryota"/>
</dbReference>
<protein>
    <recommendedName>
        <fullName evidence="3 9">Mediator of RNA polymerase II transcription subunit 5</fullName>
    </recommendedName>
    <alternativeName>
        <fullName evidence="8 9">Mediator complex subunit 5</fullName>
    </alternativeName>
</protein>
<keyword evidence="5 9" id="KW-0010">Activator</keyword>
<organism evidence="10 11">
    <name type="scientific">Serendipita indica (strain DSM 11827)</name>
    <name type="common">Root endophyte fungus</name>
    <name type="synonym">Piriformospora indica</name>
    <dbReference type="NCBI Taxonomy" id="1109443"/>
    <lineage>
        <taxon>Eukaryota</taxon>
        <taxon>Fungi</taxon>
        <taxon>Dikarya</taxon>
        <taxon>Basidiomycota</taxon>
        <taxon>Agaricomycotina</taxon>
        <taxon>Agaricomycetes</taxon>
        <taxon>Sebacinales</taxon>
        <taxon>Serendipitaceae</taxon>
        <taxon>Serendipita</taxon>
    </lineage>
</organism>
<keyword evidence="11" id="KW-1185">Reference proteome</keyword>
<evidence type="ECO:0000256" key="8">
    <source>
        <dbReference type="ARBA" id="ARBA00031256"/>
    </source>
</evidence>
<dbReference type="InterPro" id="IPR014801">
    <property type="entry name" value="Mediator_Med5_fun"/>
</dbReference>
<evidence type="ECO:0000256" key="5">
    <source>
        <dbReference type="ARBA" id="ARBA00023159"/>
    </source>
</evidence>
<dbReference type="PANTHER" id="PTHR35784">
    <property type="entry name" value="MEDIATOR OF RNA POLYMERASE II TRANSCRIPTION SUBUNIT 5"/>
    <property type="match status" value="1"/>
</dbReference>
<comment type="subunit">
    <text evidence="9">Component of the Mediator complex.</text>
</comment>
<evidence type="ECO:0000256" key="9">
    <source>
        <dbReference type="RuleBase" id="RU364142"/>
    </source>
</evidence>
<evidence type="ECO:0000256" key="4">
    <source>
        <dbReference type="ARBA" id="ARBA00023015"/>
    </source>
</evidence>
<name>G4TV45_SERID</name>
<dbReference type="GO" id="GO:0006357">
    <property type="term" value="P:regulation of transcription by RNA polymerase II"/>
    <property type="evidence" value="ECO:0007669"/>
    <property type="project" value="InterPro"/>
</dbReference>
<evidence type="ECO:0000256" key="2">
    <source>
        <dbReference type="ARBA" id="ARBA00008782"/>
    </source>
</evidence>
<sequence length="894" mass="99397">MDNPSKAEIVTRKSFENSIPSSDWLAILRVCFQELSSTEINESISAVLNLLLNLLASWPANEAIVDYLATLVRGHLLPLHTYFTGFLRFTRTTEIVDPRTVDMLCQLGVRLSAEMPFEPVISITETTQIASVTLMDAFTLVRGALNIPYSPLHDLHTSASEVLLLMIQYSRPLFGQFLVHDTLQFLTISHDVMQHPGLRPDLVSSLEGLIRLLGDILAVSNALPSTHTELLALTAQPTQEINSEESDIITFSLFIKNIVDYAAHPYGCGNLETTVSTLVGLHKWSNLAISQFCAELIRAAFAHYSEAYQSRRSYPNNTSIWSSFLYARLPALLQALLARIGAQPYPIMESAMGVAFEKLPQQPNYSLPFTGMEIDDASPELSPDSFRVEFLNSLFQMNLITASAAKSLCEAWKEEVETESQLLREMNDMKSLESFVDFFIDPSTSERVQEILNLFVKDYRQQEAFAIYFFEKVTTECDQLNLEAVSPICKLLSSRPLVMDTLALHISITQLVKRILYLVDHLDWEGMDDPQSSMTSLGPIILFLQATIGRLNFSSHSLRKDDEGLSADYLMRAGSTDTHSDLTSEEKVAYTDWHKALFDANSDGIEDSLVRSRNPKILLKLLPVLVSDAIAACGRPGAGSNELAALNNGINYLQESILSWTLVGVIKCVALQMERAPSSVHAEVLSQLLKSAPANLTKMLYRTLGRLTLSAMDPEAPKFLVDFATILNGMIKPTTEQSSISSYSPVLTPAQLIRTTFLSLRSTKAVALDVPLCLRMSNPLDLVANLHRELYPGSQFGDPESCRRVTVHALCCTSQKGPDQPWLLPVFFFSYIPSILHHSPSQDTLHIEALSGVITASLRLQPCLGKGRWITLPRAITPSFSTVCRPTQEIRWKG</sequence>
<evidence type="ECO:0000256" key="6">
    <source>
        <dbReference type="ARBA" id="ARBA00023163"/>
    </source>
</evidence>
<keyword evidence="4 9" id="KW-0805">Transcription regulation</keyword>
<evidence type="ECO:0000313" key="11">
    <source>
        <dbReference type="Proteomes" id="UP000007148"/>
    </source>
</evidence>
<keyword evidence="6 9" id="KW-0804">Transcription</keyword>
<dbReference type="OMA" id="LWRAFIV"/>
<dbReference type="OrthoDB" id="5549158at2759"/>
<dbReference type="GO" id="GO:0003712">
    <property type="term" value="F:transcription coregulator activity"/>
    <property type="evidence" value="ECO:0007669"/>
    <property type="project" value="InterPro"/>
</dbReference>
<dbReference type="PANTHER" id="PTHR35784:SF1">
    <property type="entry name" value="MEDIATOR OF RNA POLYMERASE II TRANSCRIPTION SUBUNIT 5"/>
    <property type="match status" value="1"/>
</dbReference>
<gene>
    <name evidence="9" type="primary">MED5</name>
    <name evidence="10" type="ORF">PIIN_09172</name>
</gene>
<dbReference type="InParanoid" id="G4TV45"/>
<evidence type="ECO:0000313" key="10">
    <source>
        <dbReference type="EMBL" id="CCA75188.1"/>
    </source>
</evidence>
<comment type="caution">
    <text evidence="10">The sequence shown here is derived from an EMBL/GenBank/DDBJ whole genome shotgun (WGS) entry which is preliminary data.</text>
</comment>
<proteinExistence type="inferred from homology"/>